<organism evidence="2 3">
    <name type="scientific">Lophiotrema nucula</name>
    <dbReference type="NCBI Taxonomy" id="690887"/>
    <lineage>
        <taxon>Eukaryota</taxon>
        <taxon>Fungi</taxon>
        <taxon>Dikarya</taxon>
        <taxon>Ascomycota</taxon>
        <taxon>Pezizomycotina</taxon>
        <taxon>Dothideomycetes</taxon>
        <taxon>Pleosporomycetidae</taxon>
        <taxon>Pleosporales</taxon>
        <taxon>Lophiotremataceae</taxon>
        <taxon>Lophiotrema</taxon>
    </lineage>
</organism>
<reference evidence="2" key="1">
    <citation type="journal article" date="2020" name="Stud. Mycol.">
        <title>101 Dothideomycetes genomes: a test case for predicting lifestyles and emergence of pathogens.</title>
        <authorList>
            <person name="Haridas S."/>
            <person name="Albert R."/>
            <person name="Binder M."/>
            <person name="Bloem J."/>
            <person name="Labutti K."/>
            <person name="Salamov A."/>
            <person name="Andreopoulos B."/>
            <person name="Baker S."/>
            <person name="Barry K."/>
            <person name="Bills G."/>
            <person name="Bluhm B."/>
            <person name="Cannon C."/>
            <person name="Castanera R."/>
            <person name="Culley D."/>
            <person name="Daum C."/>
            <person name="Ezra D."/>
            <person name="Gonzalez J."/>
            <person name="Henrissat B."/>
            <person name="Kuo A."/>
            <person name="Liang C."/>
            <person name="Lipzen A."/>
            <person name="Lutzoni F."/>
            <person name="Magnuson J."/>
            <person name="Mondo S."/>
            <person name="Nolan M."/>
            <person name="Ohm R."/>
            <person name="Pangilinan J."/>
            <person name="Park H.-J."/>
            <person name="Ramirez L."/>
            <person name="Alfaro M."/>
            <person name="Sun H."/>
            <person name="Tritt A."/>
            <person name="Yoshinaga Y."/>
            <person name="Zwiers L.-H."/>
            <person name="Turgeon B."/>
            <person name="Goodwin S."/>
            <person name="Spatafora J."/>
            <person name="Crous P."/>
            <person name="Grigoriev I."/>
        </authorList>
    </citation>
    <scope>NUCLEOTIDE SEQUENCE</scope>
    <source>
        <strain evidence="2">CBS 627.86</strain>
    </source>
</reference>
<dbReference type="PANTHER" id="PTHR35179:SF2">
    <property type="entry name" value="START DOMAIN-CONTAINING PROTEIN"/>
    <property type="match status" value="1"/>
</dbReference>
<proteinExistence type="predicted"/>
<dbReference type="AlphaFoldDB" id="A0A6A5ZEJ5"/>
<gene>
    <name evidence="2" type="ORF">BDV96DRAFT_686380</name>
</gene>
<name>A0A6A5ZEJ5_9PLEO</name>
<dbReference type="EMBL" id="ML977320">
    <property type="protein sequence ID" value="KAF2116881.1"/>
    <property type="molecule type" value="Genomic_DNA"/>
</dbReference>
<feature type="region of interest" description="Disordered" evidence="1">
    <location>
        <begin position="249"/>
        <end position="278"/>
    </location>
</feature>
<evidence type="ECO:0000256" key="1">
    <source>
        <dbReference type="SAM" id="MobiDB-lite"/>
    </source>
</evidence>
<evidence type="ECO:0000313" key="3">
    <source>
        <dbReference type="Proteomes" id="UP000799770"/>
    </source>
</evidence>
<protein>
    <submittedName>
        <fullName evidence="2">Uncharacterized protein</fullName>
    </submittedName>
</protein>
<feature type="compositionally biased region" description="Basic and acidic residues" evidence="1">
    <location>
        <begin position="254"/>
        <end position="276"/>
    </location>
</feature>
<dbReference type="PANTHER" id="PTHR35179">
    <property type="entry name" value="PROTEIN CBG02620"/>
    <property type="match status" value="1"/>
</dbReference>
<dbReference type="OrthoDB" id="420564at2759"/>
<dbReference type="Proteomes" id="UP000799770">
    <property type="component" value="Unassembled WGS sequence"/>
</dbReference>
<keyword evidence="3" id="KW-1185">Reference proteome</keyword>
<sequence>MMLPIIVRWPLPVKRFVIRSLSTGHQGPSPEVTSGKLRDAFANATKGLSNHVQTIRAQQLEPAKEPVRMDIQARVAASASVPVSDDKPTLYIPGSPPRLTTSKVPFRLLNEPVGRRRKSFLLDNTLYPALRAMNPRYDLSKIDVVCSTWFFTRLFWFVSLGRQKTVQRIRIQLIKNTIVLSELALSEFIGKEGKSVESLHRLFSTPEDNIPSDARYFRFLECKIGGLAFIIRAKVDAWNPDLGHSLATTSVDAAHTDPEGTRDEDLKNHDTKKSTEPDEWTIVQAGSPVPISASINWRFRHYGDNPQQRYNRYLQSWLSQTFSNFSGVLAFENQHLRQSSLKNYETFMQTWIKDHEDELRKTCALLEMLRDAAQRSRHGILIASIGNPYAKKEDQTIELYEPEFDADILDEEKVPEFLRVKKDMLSESTIQQFWYDNARAQGTSTTSEASL</sequence>
<accession>A0A6A5ZEJ5</accession>
<evidence type="ECO:0000313" key="2">
    <source>
        <dbReference type="EMBL" id="KAF2116881.1"/>
    </source>
</evidence>